<gene>
    <name evidence="1" type="ORF">Zmor_000624</name>
</gene>
<evidence type="ECO:0000313" key="2">
    <source>
        <dbReference type="Proteomes" id="UP001168821"/>
    </source>
</evidence>
<dbReference type="AlphaFoldDB" id="A0AA38J365"/>
<dbReference type="EMBL" id="JALNTZ010000001">
    <property type="protein sequence ID" value="KAJ3665111.1"/>
    <property type="molecule type" value="Genomic_DNA"/>
</dbReference>
<sequence length="90" mass="10782">MVTSIRGEDLRYAEDVQQMYNNLPKEKRYPELITRDRLGCCRDRSLVEEERGWLEKEMNERLERIRKKIGEMNLALAPKKLVAMVVPRKF</sequence>
<keyword evidence="2" id="KW-1185">Reference proteome</keyword>
<reference evidence="1" key="1">
    <citation type="journal article" date="2023" name="G3 (Bethesda)">
        <title>Whole genome assemblies of Zophobas morio and Tenebrio molitor.</title>
        <authorList>
            <person name="Kaur S."/>
            <person name="Stinson S.A."/>
            <person name="diCenzo G.C."/>
        </authorList>
    </citation>
    <scope>NUCLEOTIDE SEQUENCE</scope>
    <source>
        <strain evidence="1">QUZm001</strain>
    </source>
</reference>
<evidence type="ECO:0000313" key="1">
    <source>
        <dbReference type="EMBL" id="KAJ3665111.1"/>
    </source>
</evidence>
<name>A0AA38J365_9CUCU</name>
<organism evidence="1 2">
    <name type="scientific">Zophobas morio</name>
    <dbReference type="NCBI Taxonomy" id="2755281"/>
    <lineage>
        <taxon>Eukaryota</taxon>
        <taxon>Metazoa</taxon>
        <taxon>Ecdysozoa</taxon>
        <taxon>Arthropoda</taxon>
        <taxon>Hexapoda</taxon>
        <taxon>Insecta</taxon>
        <taxon>Pterygota</taxon>
        <taxon>Neoptera</taxon>
        <taxon>Endopterygota</taxon>
        <taxon>Coleoptera</taxon>
        <taxon>Polyphaga</taxon>
        <taxon>Cucujiformia</taxon>
        <taxon>Tenebrionidae</taxon>
        <taxon>Zophobas</taxon>
    </lineage>
</organism>
<dbReference type="Proteomes" id="UP001168821">
    <property type="component" value="Unassembled WGS sequence"/>
</dbReference>
<accession>A0AA38J365</accession>
<comment type="caution">
    <text evidence="1">The sequence shown here is derived from an EMBL/GenBank/DDBJ whole genome shotgun (WGS) entry which is preliminary data.</text>
</comment>
<protein>
    <submittedName>
        <fullName evidence="1">Uncharacterized protein</fullName>
    </submittedName>
</protein>
<proteinExistence type="predicted"/>